<gene>
    <name evidence="1" type="ORF">QJV27_09640</name>
</gene>
<accession>A0ABT6Q3C2</accession>
<dbReference type="EMBL" id="JASBAO010000001">
    <property type="protein sequence ID" value="MDI2091624.1"/>
    <property type="molecule type" value="Genomic_DNA"/>
</dbReference>
<dbReference type="Proteomes" id="UP001431634">
    <property type="component" value="Unassembled WGS sequence"/>
</dbReference>
<sequence length="200" mass="22324">MTQPVMNTKIISLDRPVRVGDRDYTELKLREPIVNEVIQAFKTMAGKQSSVAAYDAQLILVASVSEMPIQGIEELPGRILDQAIDFVMSFQDMTPCNEPYDQWDMELIPPLQLSNGETLSEIALQEPTVKQRKMAMKQFDHYGQTIVGGLEFQVSLLTQVSGQKLASILKLPISQFTKASGYLLRFFPNGQKTGEALANN</sequence>
<protein>
    <submittedName>
        <fullName evidence="1">Phage tail assembly protein</fullName>
    </submittedName>
</protein>
<evidence type="ECO:0000313" key="2">
    <source>
        <dbReference type="Proteomes" id="UP001431634"/>
    </source>
</evidence>
<proteinExistence type="predicted"/>
<evidence type="ECO:0000313" key="1">
    <source>
        <dbReference type="EMBL" id="MDI2091624.1"/>
    </source>
</evidence>
<organism evidence="1 2">
    <name type="scientific">Commensalibacter oyaizuii</name>
    <dbReference type="NCBI Taxonomy" id="3043873"/>
    <lineage>
        <taxon>Bacteria</taxon>
        <taxon>Pseudomonadati</taxon>
        <taxon>Pseudomonadota</taxon>
        <taxon>Alphaproteobacteria</taxon>
        <taxon>Acetobacterales</taxon>
        <taxon>Acetobacteraceae</taxon>
    </lineage>
</organism>
<dbReference type="RefSeq" id="WP_281448713.1">
    <property type="nucleotide sequence ID" value="NZ_JASBAO010000001.1"/>
</dbReference>
<dbReference type="Pfam" id="PF10109">
    <property type="entry name" value="Phage_TAC_7"/>
    <property type="match status" value="2"/>
</dbReference>
<reference evidence="1" key="1">
    <citation type="submission" date="2023-05" db="EMBL/GenBank/DDBJ databases">
        <title>Whole genome sequence of Commensalibacter sp.</title>
        <authorList>
            <person name="Charoenyingcharoen P."/>
            <person name="Yukphan P."/>
        </authorList>
    </citation>
    <scope>NUCLEOTIDE SEQUENCE</scope>
    <source>
        <strain evidence="1">TBRC 16381</strain>
    </source>
</reference>
<dbReference type="InterPro" id="IPR019289">
    <property type="entry name" value="Phage_tail_E/E"/>
</dbReference>
<comment type="caution">
    <text evidence="1">The sequence shown here is derived from an EMBL/GenBank/DDBJ whole genome shotgun (WGS) entry which is preliminary data.</text>
</comment>
<name>A0ABT6Q3C2_9PROT</name>
<keyword evidence="2" id="KW-1185">Reference proteome</keyword>